<keyword evidence="2 6" id="KW-1003">Cell membrane</keyword>
<keyword evidence="4 6" id="KW-1133">Transmembrane helix</keyword>
<proteinExistence type="inferred from homology"/>
<evidence type="ECO:0000313" key="7">
    <source>
        <dbReference type="EMBL" id="PTN10264.1"/>
    </source>
</evidence>
<comment type="catalytic activity">
    <reaction evidence="6">
        <text>Na(+)(in) + 2 H(+)(out) = Na(+)(out) + 2 H(+)(in)</text>
        <dbReference type="Rhea" id="RHEA:29251"/>
        <dbReference type="ChEBI" id="CHEBI:15378"/>
        <dbReference type="ChEBI" id="CHEBI:29101"/>
    </reaction>
</comment>
<comment type="function">
    <text evidence="6">Na(+)/H(+) antiporter that extrudes sodium in exchange for external protons.</text>
</comment>
<gene>
    <name evidence="6" type="primary">nhaA</name>
    <name evidence="7" type="ORF">C8N47_102249</name>
</gene>
<sequence length="439" mass="48522">MSPIALSLKPFNRFIKNESSPSILLLVVTVATLLAVNLGLHESYVHLLHEEFVIGYSKFTLSKSLHHWINDGLMALFFFSVGLAIKREISIGELSTIRKASLPVFAALGGMVFPVIFFLLLNNTAETQDGWAIPMATDIAFTIGIMNLLGKRVPHALKVFITAFAVVDDLGAILVIAIYYSTSIQMHLILSAISLFLLLLILTRFGLYNKYFYTVVSIAIWLLLLRSGIHATIAGVLVAFAIPIRKKRKISRFPKHIQKAVDQFKSLKGKIPSRYILTEHEMKAIKRIDRLTEQVQTPLQKAENKLEGWVAFAIMPLFAFANAGVKIDAESFIQIDFSMIIAASLLFGKLIGISLFCYLAIKMKLASLPENASFKQLSITSLLGGVGFTMSLFIANLAFEYNHFIDASKIGILLGSILAGTIGYFLLKSTLTRESDSPG</sequence>
<feature type="transmembrane region" description="Helical" evidence="6">
    <location>
        <begin position="187"/>
        <end position="205"/>
    </location>
</feature>
<keyword evidence="6" id="KW-0813">Transport</keyword>
<dbReference type="PANTHER" id="PTHR30341:SF0">
    <property type="entry name" value="NA(+)_H(+) ANTIPORTER NHAA"/>
    <property type="match status" value="1"/>
</dbReference>
<dbReference type="GO" id="GO:0005886">
    <property type="term" value="C:plasma membrane"/>
    <property type="evidence" value="ECO:0007669"/>
    <property type="project" value="UniProtKB-SubCell"/>
</dbReference>
<feature type="transmembrane region" description="Helical" evidence="6">
    <location>
        <begin position="65"/>
        <end position="85"/>
    </location>
</feature>
<reference evidence="7 8" key="1">
    <citation type="submission" date="2018-04" db="EMBL/GenBank/DDBJ databases">
        <title>Genomic Encyclopedia of Archaeal and Bacterial Type Strains, Phase II (KMG-II): from individual species to whole genera.</title>
        <authorList>
            <person name="Goeker M."/>
        </authorList>
    </citation>
    <scope>NUCLEOTIDE SEQUENCE [LARGE SCALE GENOMIC DNA]</scope>
    <source>
        <strain evidence="7 8">DSM 28823</strain>
    </source>
</reference>
<keyword evidence="8" id="KW-1185">Reference proteome</keyword>
<comment type="caution">
    <text evidence="7">The sequence shown here is derived from an EMBL/GenBank/DDBJ whole genome shotgun (WGS) entry which is preliminary data.</text>
</comment>
<dbReference type="InterPro" id="IPR023171">
    <property type="entry name" value="Na/H_antiporter_dom_sf"/>
</dbReference>
<evidence type="ECO:0000256" key="6">
    <source>
        <dbReference type="HAMAP-Rule" id="MF_01844"/>
    </source>
</evidence>
<name>A0A2T5C5S0_9BACT</name>
<dbReference type="AlphaFoldDB" id="A0A2T5C5S0"/>
<dbReference type="Proteomes" id="UP000243525">
    <property type="component" value="Unassembled WGS sequence"/>
</dbReference>
<dbReference type="EMBL" id="QAAD01000002">
    <property type="protein sequence ID" value="PTN10264.1"/>
    <property type="molecule type" value="Genomic_DNA"/>
</dbReference>
<evidence type="ECO:0000256" key="4">
    <source>
        <dbReference type="ARBA" id="ARBA00022989"/>
    </source>
</evidence>
<feature type="transmembrane region" description="Helical" evidence="6">
    <location>
        <begin position="337"/>
        <end position="361"/>
    </location>
</feature>
<dbReference type="NCBIfam" id="TIGR00773">
    <property type="entry name" value="NhaA"/>
    <property type="match status" value="1"/>
</dbReference>
<evidence type="ECO:0000313" key="8">
    <source>
        <dbReference type="Proteomes" id="UP000243525"/>
    </source>
</evidence>
<protein>
    <recommendedName>
        <fullName evidence="6">Na(+)/H(+) antiporter NhaA</fullName>
    </recommendedName>
    <alternativeName>
        <fullName evidence="6">Sodium/proton antiporter NhaA</fullName>
    </alternativeName>
</protein>
<dbReference type="Pfam" id="PF06965">
    <property type="entry name" value="Na_H_antiport_1"/>
    <property type="match status" value="1"/>
</dbReference>
<organism evidence="7 8">
    <name type="scientific">Mangrovibacterium marinum</name>
    <dbReference type="NCBI Taxonomy" id="1639118"/>
    <lineage>
        <taxon>Bacteria</taxon>
        <taxon>Pseudomonadati</taxon>
        <taxon>Bacteroidota</taxon>
        <taxon>Bacteroidia</taxon>
        <taxon>Marinilabiliales</taxon>
        <taxon>Prolixibacteraceae</taxon>
        <taxon>Mangrovibacterium</taxon>
    </lineage>
</organism>
<keyword evidence="3 6" id="KW-0812">Transmembrane</keyword>
<evidence type="ECO:0000256" key="5">
    <source>
        <dbReference type="ARBA" id="ARBA00023136"/>
    </source>
</evidence>
<feature type="transmembrane region" description="Helical" evidence="6">
    <location>
        <begin position="156"/>
        <end position="180"/>
    </location>
</feature>
<dbReference type="PANTHER" id="PTHR30341">
    <property type="entry name" value="SODIUM ION/PROTON ANTIPORTER NHAA-RELATED"/>
    <property type="match status" value="1"/>
</dbReference>
<evidence type="ECO:0000256" key="3">
    <source>
        <dbReference type="ARBA" id="ARBA00022692"/>
    </source>
</evidence>
<keyword evidence="5 6" id="KW-0472">Membrane</keyword>
<keyword evidence="6" id="KW-0915">Sodium</keyword>
<feature type="transmembrane region" description="Helical" evidence="6">
    <location>
        <begin position="306"/>
        <end position="325"/>
    </location>
</feature>
<comment type="similarity">
    <text evidence="6">Belongs to the NhaA Na(+)/H(+) (TC 2.A.33) antiporter family.</text>
</comment>
<feature type="transmembrane region" description="Helical" evidence="6">
    <location>
        <begin position="97"/>
        <end position="121"/>
    </location>
</feature>
<dbReference type="Gene3D" id="1.20.1530.10">
    <property type="entry name" value="Na+/H+ antiporter like domain"/>
    <property type="match status" value="1"/>
</dbReference>
<accession>A0A2T5C5S0</accession>
<feature type="transmembrane region" description="Helical" evidence="6">
    <location>
        <begin position="211"/>
        <end position="242"/>
    </location>
</feature>
<dbReference type="RefSeq" id="WP_146161413.1">
    <property type="nucleotide sequence ID" value="NZ_OY782574.1"/>
</dbReference>
<evidence type="ECO:0000256" key="2">
    <source>
        <dbReference type="ARBA" id="ARBA00022475"/>
    </source>
</evidence>
<dbReference type="GO" id="GO:0006885">
    <property type="term" value="P:regulation of pH"/>
    <property type="evidence" value="ECO:0007669"/>
    <property type="project" value="UniProtKB-UniRule"/>
</dbReference>
<dbReference type="HAMAP" id="MF_01844">
    <property type="entry name" value="NhaA"/>
    <property type="match status" value="1"/>
</dbReference>
<keyword evidence="6" id="KW-0406">Ion transport</keyword>
<comment type="subcellular location">
    <subcellularLocation>
        <location evidence="1">Cell inner membrane</location>
        <topology evidence="1">Multi-pass membrane protein</topology>
    </subcellularLocation>
    <subcellularLocation>
        <location evidence="6">Cell membrane</location>
        <topology evidence="6">Multi-pass membrane protein</topology>
    </subcellularLocation>
</comment>
<feature type="transmembrane region" description="Helical" evidence="6">
    <location>
        <begin position="382"/>
        <end position="401"/>
    </location>
</feature>
<keyword evidence="6" id="KW-0050">Antiport</keyword>
<dbReference type="GO" id="GO:0015385">
    <property type="term" value="F:sodium:proton antiporter activity"/>
    <property type="evidence" value="ECO:0007669"/>
    <property type="project" value="UniProtKB-UniRule"/>
</dbReference>
<dbReference type="OrthoDB" id="9808135at2"/>
<keyword evidence="6" id="KW-0739">Sodium transport</keyword>
<evidence type="ECO:0000256" key="1">
    <source>
        <dbReference type="ARBA" id="ARBA00004429"/>
    </source>
</evidence>
<feature type="transmembrane region" description="Helical" evidence="6">
    <location>
        <begin position="21"/>
        <end position="40"/>
    </location>
</feature>
<feature type="transmembrane region" description="Helical" evidence="6">
    <location>
        <begin position="407"/>
        <end position="427"/>
    </location>
</feature>
<dbReference type="InterPro" id="IPR004670">
    <property type="entry name" value="NhaA"/>
</dbReference>